<dbReference type="GO" id="GO:0016747">
    <property type="term" value="F:acyltransferase activity, transferring groups other than amino-acyl groups"/>
    <property type="evidence" value="ECO:0007669"/>
    <property type="project" value="InterPro"/>
</dbReference>
<feature type="domain" description="N-acetyltransferase" evidence="1">
    <location>
        <begin position="1"/>
        <end position="123"/>
    </location>
</feature>
<dbReference type="SUPFAM" id="SSF55729">
    <property type="entry name" value="Acyl-CoA N-acyltransferases (Nat)"/>
    <property type="match status" value="1"/>
</dbReference>
<feature type="non-terminal residue" evidence="2">
    <location>
        <position position="123"/>
    </location>
</feature>
<dbReference type="Gene3D" id="3.40.630.30">
    <property type="match status" value="1"/>
</dbReference>
<protein>
    <submittedName>
        <fullName evidence="2">GNAT family N-acetyltransferase</fullName>
    </submittedName>
</protein>
<dbReference type="Proteomes" id="UP001291306">
    <property type="component" value="Unassembled WGS sequence"/>
</dbReference>
<dbReference type="Pfam" id="PF00583">
    <property type="entry name" value="Acetyltransf_1"/>
    <property type="match status" value="1"/>
</dbReference>
<dbReference type="EMBL" id="WNVC01001651">
    <property type="protein sequence ID" value="MDZ5001652.1"/>
    <property type="molecule type" value="Genomic_DNA"/>
</dbReference>
<evidence type="ECO:0000313" key="2">
    <source>
        <dbReference type="EMBL" id="MDZ5001652.1"/>
    </source>
</evidence>
<evidence type="ECO:0000313" key="3">
    <source>
        <dbReference type="Proteomes" id="UP001291306"/>
    </source>
</evidence>
<dbReference type="PROSITE" id="PS51186">
    <property type="entry name" value="GNAT"/>
    <property type="match status" value="1"/>
</dbReference>
<name>A0AAW9ILW2_CLOPF</name>
<accession>A0AAW9ILW2</accession>
<dbReference type="AlphaFoldDB" id="A0AAW9ILW2"/>
<reference evidence="2" key="1">
    <citation type="submission" date="2019-11" db="EMBL/GenBank/DDBJ databases">
        <title>Characterization of Clostridium perfringens isolates from swine manure treated agricultural soils.</title>
        <authorList>
            <person name="Wushke S.T."/>
        </authorList>
    </citation>
    <scope>NUCLEOTIDE SEQUENCE</scope>
    <source>
        <strain evidence="2">X26</strain>
    </source>
</reference>
<organism evidence="2 3">
    <name type="scientific">Clostridium perfringens</name>
    <dbReference type="NCBI Taxonomy" id="1502"/>
    <lineage>
        <taxon>Bacteria</taxon>
        <taxon>Bacillati</taxon>
        <taxon>Bacillota</taxon>
        <taxon>Clostridia</taxon>
        <taxon>Eubacteriales</taxon>
        <taxon>Clostridiaceae</taxon>
        <taxon>Clostridium</taxon>
    </lineage>
</organism>
<comment type="caution">
    <text evidence="2">The sequence shown here is derived from an EMBL/GenBank/DDBJ whole genome shotgun (WGS) entry which is preliminary data.</text>
</comment>
<dbReference type="CDD" id="cd04301">
    <property type="entry name" value="NAT_SF"/>
    <property type="match status" value="1"/>
</dbReference>
<proteinExistence type="predicted"/>
<dbReference type="InterPro" id="IPR000182">
    <property type="entry name" value="GNAT_dom"/>
</dbReference>
<feature type="non-terminal residue" evidence="2">
    <location>
        <position position="1"/>
    </location>
</feature>
<gene>
    <name evidence="2" type="ORF">GNF79_21880</name>
</gene>
<dbReference type="InterPro" id="IPR016181">
    <property type="entry name" value="Acyl_CoA_acyltransferase"/>
</dbReference>
<evidence type="ECO:0000259" key="1">
    <source>
        <dbReference type="PROSITE" id="PS51186"/>
    </source>
</evidence>
<sequence length="123" mass="13991">IMEIINEAKRFLNENKVDQWQQGYPNEESVLEDIGNECSYVLEKNNEIIGTAAISFDGEKTYDAIYEGKWISNGRYAVIHRIAVSKNSKRKGIGTEIIKKAEKICLSKGIKNIKIDTHEDNLT</sequence>